<dbReference type="Proteomes" id="UP000800094">
    <property type="component" value="Unassembled WGS sequence"/>
</dbReference>
<evidence type="ECO:0000256" key="1">
    <source>
        <dbReference type="SAM" id="MobiDB-lite"/>
    </source>
</evidence>
<dbReference type="OrthoDB" id="2951834at2759"/>
<keyword evidence="3" id="KW-1185">Reference proteome</keyword>
<feature type="compositionally biased region" description="Acidic residues" evidence="1">
    <location>
        <begin position="265"/>
        <end position="276"/>
    </location>
</feature>
<feature type="non-terminal residue" evidence="2">
    <location>
        <position position="300"/>
    </location>
</feature>
<dbReference type="RefSeq" id="XP_033677749.1">
    <property type="nucleotide sequence ID" value="XM_033825252.1"/>
</dbReference>
<sequence>MIYEELLIVWPKTVFRGARQFGPLSPKEYNEDVILHWQILLTCRKYFEEGAPVMYGGNKLVFCTGKGGDPGQFWRFPINIRYMRYVTDLGIYLRADKPTSQASQRVAHFMKALARHGKKLNRLVVLLGSDRYYEAACPWDIPFFDHPVSQALVQLVKSQTVNHLKIRVHDGALLYNGFGSYLCQTFRENGSIAGRSLAFTFSCTCPPHCPLYPQNDCFLCGWPLEFPDQAPVEFPSNPAGVEALVERTMELQDDLFQLGLLPPKDDDDEEADEEDAGPYTTGQPVEDTYEDNRLAFHSGL</sequence>
<gene>
    <name evidence="2" type="ORF">BU26DRAFT_467158</name>
</gene>
<organism evidence="2 3">
    <name type="scientific">Trematosphaeria pertusa</name>
    <dbReference type="NCBI Taxonomy" id="390896"/>
    <lineage>
        <taxon>Eukaryota</taxon>
        <taxon>Fungi</taxon>
        <taxon>Dikarya</taxon>
        <taxon>Ascomycota</taxon>
        <taxon>Pezizomycotina</taxon>
        <taxon>Dothideomycetes</taxon>
        <taxon>Pleosporomycetidae</taxon>
        <taxon>Pleosporales</taxon>
        <taxon>Massarineae</taxon>
        <taxon>Trematosphaeriaceae</taxon>
        <taxon>Trematosphaeria</taxon>
    </lineage>
</organism>
<dbReference type="AlphaFoldDB" id="A0A6A6HX11"/>
<accession>A0A6A6HX11</accession>
<reference evidence="2" key="1">
    <citation type="journal article" date="2020" name="Stud. Mycol.">
        <title>101 Dothideomycetes genomes: a test case for predicting lifestyles and emergence of pathogens.</title>
        <authorList>
            <person name="Haridas S."/>
            <person name="Albert R."/>
            <person name="Binder M."/>
            <person name="Bloem J."/>
            <person name="Labutti K."/>
            <person name="Salamov A."/>
            <person name="Andreopoulos B."/>
            <person name="Baker S."/>
            <person name="Barry K."/>
            <person name="Bills G."/>
            <person name="Bluhm B."/>
            <person name="Cannon C."/>
            <person name="Castanera R."/>
            <person name="Culley D."/>
            <person name="Daum C."/>
            <person name="Ezra D."/>
            <person name="Gonzalez J."/>
            <person name="Henrissat B."/>
            <person name="Kuo A."/>
            <person name="Liang C."/>
            <person name="Lipzen A."/>
            <person name="Lutzoni F."/>
            <person name="Magnuson J."/>
            <person name="Mondo S."/>
            <person name="Nolan M."/>
            <person name="Ohm R."/>
            <person name="Pangilinan J."/>
            <person name="Park H.-J."/>
            <person name="Ramirez L."/>
            <person name="Alfaro M."/>
            <person name="Sun H."/>
            <person name="Tritt A."/>
            <person name="Yoshinaga Y."/>
            <person name="Zwiers L.-H."/>
            <person name="Turgeon B."/>
            <person name="Goodwin S."/>
            <person name="Spatafora J."/>
            <person name="Crous P."/>
            <person name="Grigoriev I."/>
        </authorList>
    </citation>
    <scope>NUCLEOTIDE SEQUENCE</scope>
    <source>
        <strain evidence="2">CBS 122368</strain>
    </source>
</reference>
<proteinExistence type="predicted"/>
<protein>
    <submittedName>
        <fullName evidence="2">Uncharacterized protein</fullName>
    </submittedName>
</protein>
<dbReference type="EMBL" id="ML987207">
    <property type="protein sequence ID" value="KAF2242745.1"/>
    <property type="molecule type" value="Genomic_DNA"/>
</dbReference>
<dbReference type="GeneID" id="54578582"/>
<name>A0A6A6HX11_9PLEO</name>
<evidence type="ECO:0000313" key="3">
    <source>
        <dbReference type="Proteomes" id="UP000800094"/>
    </source>
</evidence>
<evidence type="ECO:0000313" key="2">
    <source>
        <dbReference type="EMBL" id="KAF2242745.1"/>
    </source>
</evidence>
<feature type="region of interest" description="Disordered" evidence="1">
    <location>
        <begin position="259"/>
        <end position="300"/>
    </location>
</feature>